<dbReference type="RefSeq" id="WP_259090979.1">
    <property type="nucleotide sequence ID" value="NZ_JANTZI010000011.1"/>
</dbReference>
<reference evidence="2" key="1">
    <citation type="submission" date="2022-08" db="EMBL/GenBank/DDBJ databases">
        <title>Genomic Encyclopedia of Type Strains, Phase V (KMG-V): Genome sequencing to study the core and pangenomes of soil and plant-associated prokaryotes.</title>
        <authorList>
            <person name="Whitman W."/>
        </authorList>
    </citation>
    <scope>NUCLEOTIDE SEQUENCE</scope>
    <source>
        <strain evidence="2">SP3012</strain>
    </source>
</reference>
<feature type="transmembrane region" description="Helical" evidence="1">
    <location>
        <begin position="249"/>
        <end position="269"/>
    </location>
</feature>
<evidence type="ECO:0000313" key="3">
    <source>
        <dbReference type="Proteomes" id="UP001155040"/>
    </source>
</evidence>
<organism evidence="2 3">
    <name type="scientific">Salinibacter ruber</name>
    <dbReference type="NCBI Taxonomy" id="146919"/>
    <lineage>
        <taxon>Bacteria</taxon>
        <taxon>Pseudomonadati</taxon>
        <taxon>Rhodothermota</taxon>
        <taxon>Rhodothermia</taxon>
        <taxon>Rhodothermales</taxon>
        <taxon>Salinibacteraceae</taxon>
        <taxon>Salinibacter</taxon>
    </lineage>
</organism>
<dbReference type="Proteomes" id="UP001155040">
    <property type="component" value="Unassembled WGS sequence"/>
</dbReference>
<proteinExistence type="predicted"/>
<keyword evidence="1" id="KW-0472">Membrane</keyword>
<feature type="transmembrane region" description="Helical" evidence="1">
    <location>
        <begin position="133"/>
        <end position="151"/>
    </location>
</feature>
<feature type="transmembrane region" description="Helical" evidence="1">
    <location>
        <begin position="108"/>
        <end position="126"/>
    </location>
</feature>
<dbReference type="Pfam" id="PF12412">
    <property type="entry name" value="DUF3667"/>
    <property type="match status" value="1"/>
</dbReference>
<accession>A0A9X2ZZA8</accession>
<feature type="transmembrane region" description="Helical" evidence="1">
    <location>
        <begin position="171"/>
        <end position="192"/>
    </location>
</feature>
<evidence type="ECO:0000256" key="1">
    <source>
        <dbReference type="SAM" id="Phobius"/>
    </source>
</evidence>
<dbReference type="AlphaFoldDB" id="A0A9X2ZZA8"/>
<sequence length="274" mass="28583">MSATGVIGGFFRELVDVENGFWPTFVGLTLRPGKTLQKYLSGVRKGLIGPGRYLLVAVVVVAGTDQVERWIGTEPPPVAGPYMTADGKKEAFEVALDYYGLVGEQARILPFLLLTVLLAFGLQALLRDRFSRGAEALAVGSFLTGHAILLSEGADLAFLGARLSGGPSVELQFRAAVVLVAAYAGIACWGCFGPGWKAALKGAFGGAWALVELSSIVGVASAGTAVWLASAYPGAYYAFDPGGTQVGEFLALAGVFSVPLLLHAGVEALTTRQK</sequence>
<gene>
    <name evidence="2" type="ORF">GGQ01_002307</name>
</gene>
<keyword evidence="1" id="KW-1133">Transmembrane helix</keyword>
<dbReference type="InterPro" id="IPR022134">
    <property type="entry name" value="DUF3667"/>
</dbReference>
<comment type="caution">
    <text evidence="2">The sequence shown here is derived from an EMBL/GenBank/DDBJ whole genome shotgun (WGS) entry which is preliminary data.</text>
</comment>
<name>A0A9X2ZZA8_9BACT</name>
<dbReference type="EMBL" id="JANUBF010000015">
    <property type="protein sequence ID" value="MCS4037227.1"/>
    <property type="molecule type" value="Genomic_DNA"/>
</dbReference>
<protein>
    <submittedName>
        <fullName evidence="2">Uncharacterized protein</fullName>
    </submittedName>
</protein>
<keyword evidence="1" id="KW-0812">Transmembrane</keyword>
<evidence type="ECO:0000313" key="2">
    <source>
        <dbReference type="EMBL" id="MCS4037227.1"/>
    </source>
</evidence>
<feature type="transmembrane region" description="Helical" evidence="1">
    <location>
        <begin position="204"/>
        <end position="229"/>
    </location>
</feature>